<feature type="region of interest" description="Disordered" evidence="1">
    <location>
        <begin position="110"/>
        <end position="244"/>
    </location>
</feature>
<evidence type="ECO:0000313" key="2">
    <source>
        <dbReference type="EMBL" id="CAB9512525.1"/>
    </source>
</evidence>
<feature type="compositionally biased region" description="Acidic residues" evidence="1">
    <location>
        <begin position="153"/>
        <end position="164"/>
    </location>
</feature>
<name>A0A9N8E5N0_9STRA</name>
<protein>
    <submittedName>
        <fullName evidence="2">Uncharacterized protein</fullName>
    </submittedName>
</protein>
<dbReference type="InterPro" id="IPR052815">
    <property type="entry name" value="PDCD2-like_regulator"/>
</dbReference>
<proteinExistence type="predicted"/>
<feature type="compositionally biased region" description="Low complexity" evidence="1">
    <location>
        <begin position="133"/>
        <end position="148"/>
    </location>
</feature>
<dbReference type="OrthoDB" id="366284at2759"/>
<dbReference type="PANTHER" id="PTHR46421:SF1">
    <property type="entry name" value="PROGRAMMED CELL DEATH PROTEIN 2-LIKE"/>
    <property type="match status" value="1"/>
</dbReference>
<dbReference type="Proteomes" id="UP001153069">
    <property type="component" value="Unassembled WGS sequence"/>
</dbReference>
<reference evidence="2" key="1">
    <citation type="submission" date="2020-06" db="EMBL/GenBank/DDBJ databases">
        <authorList>
            <consortium name="Plant Systems Biology data submission"/>
        </authorList>
    </citation>
    <scope>NUCLEOTIDE SEQUENCE</scope>
    <source>
        <strain evidence="2">D6</strain>
    </source>
</reference>
<keyword evidence="3" id="KW-1185">Reference proteome</keyword>
<feature type="non-terminal residue" evidence="2">
    <location>
        <position position="322"/>
    </location>
</feature>
<sequence length="322" mass="35215">MWTNGEDVDDNNGDPVRLYQPILYASGRKFSQEDPTVSYIGGTNKNMESGYCAICHNPLEQLVQLHVPTRQQSYSVSGCNRASCVNQLFSAEKKFSCGGGGVFYCQKSDSTSTGNSDIPLNSSAGAVDESDKTQQQPTTTKKQPQDSTNEWAVDSDEDNDDDLEQQVAAMELKQSSTLPKTTNSKSSNHKKKKKPTAGDEASSSTALPCFELHSVLEPPSKKQHRQGDDDDDDEDFIGTATSGSDAKIQQMLAKYMAEEEDPEILAALQQEGDPGGGTGSKSREKDERLKAADRALLAFTDRIKRSPRQVLRYAPNGIPMWS</sequence>
<dbReference type="PANTHER" id="PTHR46421">
    <property type="entry name" value="PROGRAMMED CELL DEATH PROTEIN 2-LIKE"/>
    <property type="match status" value="1"/>
</dbReference>
<evidence type="ECO:0000313" key="3">
    <source>
        <dbReference type="Proteomes" id="UP001153069"/>
    </source>
</evidence>
<feature type="compositionally biased region" description="Polar residues" evidence="1">
    <location>
        <begin position="110"/>
        <end position="124"/>
    </location>
</feature>
<gene>
    <name evidence="2" type="ORF">SEMRO_541_G163060.1</name>
</gene>
<dbReference type="AlphaFoldDB" id="A0A9N8E5N0"/>
<evidence type="ECO:0000256" key="1">
    <source>
        <dbReference type="SAM" id="MobiDB-lite"/>
    </source>
</evidence>
<feature type="region of interest" description="Disordered" evidence="1">
    <location>
        <begin position="261"/>
        <end position="289"/>
    </location>
</feature>
<comment type="caution">
    <text evidence="2">The sequence shown here is derived from an EMBL/GenBank/DDBJ whole genome shotgun (WGS) entry which is preliminary data.</text>
</comment>
<dbReference type="EMBL" id="CAICTM010000540">
    <property type="protein sequence ID" value="CAB9512525.1"/>
    <property type="molecule type" value="Genomic_DNA"/>
</dbReference>
<organism evidence="2 3">
    <name type="scientific">Seminavis robusta</name>
    <dbReference type="NCBI Taxonomy" id="568900"/>
    <lineage>
        <taxon>Eukaryota</taxon>
        <taxon>Sar</taxon>
        <taxon>Stramenopiles</taxon>
        <taxon>Ochrophyta</taxon>
        <taxon>Bacillariophyta</taxon>
        <taxon>Bacillariophyceae</taxon>
        <taxon>Bacillariophycidae</taxon>
        <taxon>Naviculales</taxon>
        <taxon>Naviculaceae</taxon>
        <taxon>Seminavis</taxon>
    </lineage>
</organism>
<accession>A0A9N8E5N0</accession>